<protein>
    <submittedName>
        <fullName evidence="11">CoA-binding protein</fullName>
    </submittedName>
</protein>
<dbReference type="PIRSF" id="PIRSF000161">
    <property type="entry name" value="DHPR"/>
    <property type="match status" value="1"/>
</dbReference>
<dbReference type="SUPFAM" id="SSF55347">
    <property type="entry name" value="Glyceraldehyde-3-phosphate dehydrogenase-like, C-terminal domain"/>
    <property type="match status" value="1"/>
</dbReference>
<accession>A0AAE3JZP1</accession>
<dbReference type="Gene3D" id="3.40.50.720">
    <property type="entry name" value="NAD(P)-binding Rossmann-like Domain"/>
    <property type="match status" value="1"/>
</dbReference>
<keyword evidence="4" id="KW-0521">NADP</keyword>
<dbReference type="PANTHER" id="PTHR20836">
    <property type="entry name" value="DIHYDRODIPICOLINATE REDUCTASE"/>
    <property type="match status" value="1"/>
</dbReference>
<dbReference type="InterPro" id="IPR022663">
    <property type="entry name" value="DapB_C"/>
</dbReference>
<organism evidence="11 12">
    <name type="scientific">Candidatus Colimorpha enterica</name>
    <dbReference type="NCBI Taxonomy" id="3083063"/>
    <lineage>
        <taxon>Bacteria</taxon>
        <taxon>Pseudomonadati</taxon>
        <taxon>Bacteroidota</taxon>
        <taxon>Bacteroidia</taxon>
        <taxon>Bacteroidales</taxon>
        <taxon>Candidatus Colimorpha</taxon>
    </lineage>
</organism>
<dbReference type="EMBL" id="JALEMU010000062">
    <property type="protein sequence ID" value="MCI5755431.1"/>
    <property type="molecule type" value="Genomic_DNA"/>
</dbReference>
<keyword evidence="8" id="KW-0457">Lysine biosynthesis</keyword>
<evidence type="ECO:0000259" key="9">
    <source>
        <dbReference type="Pfam" id="PF01113"/>
    </source>
</evidence>
<keyword evidence="6" id="KW-0560">Oxidoreductase</keyword>
<feature type="domain" description="Dihydrodipicolinate reductase C-terminal" evidence="10">
    <location>
        <begin position="119"/>
        <end position="233"/>
    </location>
</feature>
<dbReference type="InterPro" id="IPR036291">
    <property type="entry name" value="NAD(P)-bd_dom_sf"/>
</dbReference>
<evidence type="ECO:0000259" key="10">
    <source>
        <dbReference type="Pfam" id="PF05173"/>
    </source>
</evidence>
<dbReference type="GO" id="GO:0005829">
    <property type="term" value="C:cytosol"/>
    <property type="evidence" value="ECO:0007669"/>
    <property type="project" value="TreeGrafter"/>
</dbReference>
<feature type="domain" description="Dihydrodipicolinate reductase N-terminal" evidence="9">
    <location>
        <begin position="16"/>
        <end position="115"/>
    </location>
</feature>
<evidence type="ECO:0000256" key="2">
    <source>
        <dbReference type="ARBA" id="ARBA00022490"/>
    </source>
</evidence>
<dbReference type="GO" id="GO:0019877">
    <property type="term" value="P:diaminopimelate biosynthetic process"/>
    <property type="evidence" value="ECO:0007669"/>
    <property type="project" value="UniProtKB-KW"/>
</dbReference>
<evidence type="ECO:0000313" key="11">
    <source>
        <dbReference type="EMBL" id="MCI5755431.1"/>
    </source>
</evidence>
<dbReference type="AlphaFoldDB" id="A0AAE3JZP1"/>
<dbReference type="PANTHER" id="PTHR20836:SF7">
    <property type="entry name" value="4-HYDROXY-TETRAHYDRODIPICOLINATE REDUCTASE"/>
    <property type="match status" value="1"/>
</dbReference>
<evidence type="ECO:0000256" key="6">
    <source>
        <dbReference type="ARBA" id="ARBA00023002"/>
    </source>
</evidence>
<dbReference type="InterPro" id="IPR023940">
    <property type="entry name" value="DHDPR_bac"/>
</dbReference>
<dbReference type="GO" id="GO:0009089">
    <property type="term" value="P:lysine biosynthetic process via diaminopimelate"/>
    <property type="evidence" value="ECO:0007669"/>
    <property type="project" value="InterPro"/>
</dbReference>
<evidence type="ECO:0000256" key="8">
    <source>
        <dbReference type="ARBA" id="ARBA00023154"/>
    </source>
</evidence>
<dbReference type="Pfam" id="PF01113">
    <property type="entry name" value="DapB_N"/>
    <property type="match status" value="1"/>
</dbReference>
<name>A0AAE3JZP1_9BACT</name>
<keyword evidence="5" id="KW-0220">Diaminopimelate biosynthesis</keyword>
<gene>
    <name evidence="11" type="ORF">MR241_03965</name>
</gene>
<evidence type="ECO:0000256" key="3">
    <source>
        <dbReference type="ARBA" id="ARBA00022605"/>
    </source>
</evidence>
<keyword evidence="2" id="KW-0963">Cytoplasm</keyword>
<keyword evidence="3" id="KW-0028">Amino-acid biosynthesis</keyword>
<sequence>MNETETAQKTAVHGTVMIIGAAGRMGSITVKTAAAHGIKTVPIDPKNPDFPKMPQVTEEISAIIDFSLPTATEETLEYAKKRKIPAVIAATGHTEREYLNILKAAEIIPVFRAVNLSPGMEIIRRALSLAAEIFPEADISVTEIHGKNKRDKPSGSAIMLSDTVKAVRGRGADVSSIRCGNAPGIHEVRICTECGMITLTHGVYDRTGYAEGALRAAEFLAGRKPGLYGMADLFPEKRGKI</sequence>
<dbReference type="SUPFAM" id="SSF51735">
    <property type="entry name" value="NAD(P)-binding Rossmann-fold domains"/>
    <property type="match status" value="1"/>
</dbReference>
<evidence type="ECO:0000256" key="4">
    <source>
        <dbReference type="ARBA" id="ARBA00022857"/>
    </source>
</evidence>
<comment type="similarity">
    <text evidence="1">Belongs to the DapB family.</text>
</comment>
<comment type="caution">
    <text evidence="11">The sequence shown here is derived from an EMBL/GenBank/DDBJ whole genome shotgun (WGS) entry which is preliminary data.</text>
</comment>
<keyword evidence="7" id="KW-0520">NAD</keyword>
<dbReference type="InterPro" id="IPR000846">
    <property type="entry name" value="DapB_N"/>
</dbReference>
<dbReference type="GO" id="GO:0008839">
    <property type="term" value="F:4-hydroxy-tetrahydrodipicolinate reductase"/>
    <property type="evidence" value="ECO:0007669"/>
    <property type="project" value="InterPro"/>
</dbReference>
<dbReference type="Gene3D" id="3.30.360.10">
    <property type="entry name" value="Dihydrodipicolinate Reductase, domain 2"/>
    <property type="match status" value="1"/>
</dbReference>
<dbReference type="Pfam" id="PF05173">
    <property type="entry name" value="DapB_C"/>
    <property type="match status" value="1"/>
</dbReference>
<evidence type="ECO:0000256" key="1">
    <source>
        <dbReference type="ARBA" id="ARBA00006642"/>
    </source>
</evidence>
<evidence type="ECO:0000256" key="5">
    <source>
        <dbReference type="ARBA" id="ARBA00022915"/>
    </source>
</evidence>
<evidence type="ECO:0000313" key="12">
    <source>
        <dbReference type="Proteomes" id="UP001139365"/>
    </source>
</evidence>
<dbReference type="Proteomes" id="UP001139365">
    <property type="component" value="Unassembled WGS sequence"/>
</dbReference>
<proteinExistence type="inferred from homology"/>
<reference evidence="11 12" key="1">
    <citation type="submission" date="2022-03" db="EMBL/GenBank/DDBJ databases">
        <title>Metagenome-assembled genomes from swine fecal metagenomes.</title>
        <authorList>
            <person name="Holman D.B."/>
            <person name="Kommadath A."/>
        </authorList>
    </citation>
    <scope>NUCLEOTIDE SEQUENCE [LARGE SCALE GENOMIC DNA]</scope>
    <source>
        <strain evidence="11">SUG147</strain>
    </source>
</reference>
<evidence type="ECO:0000256" key="7">
    <source>
        <dbReference type="ARBA" id="ARBA00023027"/>
    </source>
</evidence>